<sequence length="136" mass="15518">MPLSELTLRRQVEQFYDRIRADELLAPIFAEHVKDWDTHVDRLGDFWSSIVLTSGRYKGNPYRAHLPFAHQLTPDLFARWLDLWSQTARDNFSEDIAAQLEFKAQRIARSLMAGLLSQPDPGAPLGASLPVHPGQH</sequence>
<organism evidence="1 2">
    <name type="scientific">Pelagibacterium nitratireducens</name>
    <dbReference type="NCBI Taxonomy" id="1046114"/>
    <lineage>
        <taxon>Bacteria</taxon>
        <taxon>Pseudomonadati</taxon>
        <taxon>Pseudomonadota</taxon>
        <taxon>Alphaproteobacteria</taxon>
        <taxon>Hyphomicrobiales</taxon>
        <taxon>Devosiaceae</taxon>
        <taxon>Pelagibacterium</taxon>
    </lineage>
</organism>
<dbReference type="InterPro" id="IPR012292">
    <property type="entry name" value="Globin/Proto"/>
</dbReference>
<dbReference type="SUPFAM" id="SSF46458">
    <property type="entry name" value="Globin-like"/>
    <property type="match status" value="1"/>
</dbReference>
<accession>A0ABZ2I1T9</accession>
<dbReference type="InterPro" id="IPR009050">
    <property type="entry name" value="Globin-like_sf"/>
</dbReference>
<evidence type="ECO:0000313" key="2">
    <source>
        <dbReference type="Proteomes" id="UP001369958"/>
    </source>
</evidence>
<name>A0ABZ2I1T9_9HYPH</name>
<gene>
    <name evidence="1" type="ORF">V6617_02185</name>
</gene>
<dbReference type="RefSeq" id="WP_338608789.1">
    <property type="nucleotide sequence ID" value="NZ_CP146275.1"/>
</dbReference>
<proteinExistence type="predicted"/>
<dbReference type="Gene3D" id="1.10.490.10">
    <property type="entry name" value="Globins"/>
    <property type="match status" value="1"/>
</dbReference>
<dbReference type="Proteomes" id="UP001369958">
    <property type="component" value="Chromosome"/>
</dbReference>
<dbReference type="EMBL" id="CP146275">
    <property type="protein sequence ID" value="WWT33299.1"/>
    <property type="molecule type" value="Genomic_DNA"/>
</dbReference>
<protein>
    <submittedName>
        <fullName evidence="1">Group III truncated hemoglobin</fullName>
    </submittedName>
</protein>
<dbReference type="CDD" id="cd08916">
    <property type="entry name" value="TrHb3_P"/>
    <property type="match status" value="1"/>
</dbReference>
<evidence type="ECO:0000313" key="1">
    <source>
        <dbReference type="EMBL" id="WWT33299.1"/>
    </source>
</evidence>
<keyword evidence="2" id="KW-1185">Reference proteome</keyword>
<reference evidence="1 2" key="1">
    <citation type="submission" date="2024-02" db="EMBL/GenBank/DDBJ databases">
        <title>Complete genome sequence of Pelagibacterium nitratireducens ZH15.</title>
        <authorList>
            <person name="Zhao L.H."/>
        </authorList>
    </citation>
    <scope>NUCLEOTIDE SEQUENCE [LARGE SCALE GENOMIC DNA]</scope>
    <source>
        <strain evidence="1 2">ZH15</strain>
    </source>
</reference>